<comment type="caution">
    <text evidence="1">The sequence shown here is derived from an EMBL/GenBank/DDBJ whole genome shotgun (WGS) entry which is preliminary data.</text>
</comment>
<evidence type="ECO:0000313" key="1">
    <source>
        <dbReference type="EMBL" id="MBA0586724.1"/>
    </source>
</evidence>
<accession>A0A7J8PBZ1</accession>
<dbReference type="Proteomes" id="UP000593578">
    <property type="component" value="Unassembled WGS sequence"/>
</dbReference>
<reference evidence="1 2" key="1">
    <citation type="journal article" date="2019" name="Genome Biol. Evol.">
        <title>Insights into the evolution of the New World diploid cottons (Gossypium, subgenus Houzingenia) based on genome sequencing.</title>
        <authorList>
            <person name="Grover C.E."/>
            <person name="Arick M.A. 2nd"/>
            <person name="Thrash A."/>
            <person name="Conover J.L."/>
            <person name="Sanders W.S."/>
            <person name="Peterson D.G."/>
            <person name="Frelichowski J.E."/>
            <person name="Scheffler J.A."/>
            <person name="Scheffler B.E."/>
            <person name="Wendel J.F."/>
        </authorList>
    </citation>
    <scope>NUCLEOTIDE SEQUENCE [LARGE SCALE GENOMIC DNA]</scope>
    <source>
        <strain evidence="1">8</strain>
        <tissue evidence="1">Leaf</tissue>
    </source>
</reference>
<proteinExistence type="predicted"/>
<sequence length="75" mass="8129">MDLRSFFYPIITMCKAPIPSKGSVRYTVSRAIPSLTPSETTTSSVVLNIILPPVLSIPIALPFTANARCHIIPTT</sequence>
<evidence type="ECO:0000313" key="2">
    <source>
        <dbReference type="Proteomes" id="UP000593578"/>
    </source>
</evidence>
<dbReference type="AlphaFoldDB" id="A0A7J8PBZ1"/>
<name>A0A7J8PBZ1_GOSRA</name>
<dbReference type="EMBL" id="JABEZZ010000005">
    <property type="protein sequence ID" value="MBA0586724.1"/>
    <property type="molecule type" value="Genomic_DNA"/>
</dbReference>
<organism evidence="1 2">
    <name type="scientific">Gossypium raimondii</name>
    <name type="common">Peruvian cotton</name>
    <name type="synonym">Gossypium klotzschianum subsp. raimondii</name>
    <dbReference type="NCBI Taxonomy" id="29730"/>
    <lineage>
        <taxon>Eukaryota</taxon>
        <taxon>Viridiplantae</taxon>
        <taxon>Streptophyta</taxon>
        <taxon>Embryophyta</taxon>
        <taxon>Tracheophyta</taxon>
        <taxon>Spermatophyta</taxon>
        <taxon>Magnoliopsida</taxon>
        <taxon>eudicotyledons</taxon>
        <taxon>Gunneridae</taxon>
        <taxon>Pentapetalae</taxon>
        <taxon>rosids</taxon>
        <taxon>malvids</taxon>
        <taxon>Malvales</taxon>
        <taxon>Malvaceae</taxon>
        <taxon>Malvoideae</taxon>
        <taxon>Gossypium</taxon>
    </lineage>
</organism>
<gene>
    <name evidence="1" type="ORF">Gorai_017454</name>
</gene>
<protein>
    <submittedName>
        <fullName evidence="1">Uncharacterized protein</fullName>
    </submittedName>
</protein>